<dbReference type="Proteomes" id="UP001153269">
    <property type="component" value="Unassembled WGS sequence"/>
</dbReference>
<dbReference type="AlphaFoldDB" id="A0A9N7V3Z7"/>
<organism evidence="1 2">
    <name type="scientific">Pleuronectes platessa</name>
    <name type="common">European plaice</name>
    <dbReference type="NCBI Taxonomy" id="8262"/>
    <lineage>
        <taxon>Eukaryota</taxon>
        <taxon>Metazoa</taxon>
        <taxon>Chordata</taxon>
        <taxon>Craniata</taxon>
        <taxon>Vertebrata</taxon>
        <taxon>Euteleostomi</taxon>
        <taxon>Actinopterygii</taxon>
        <taxon>Neopterygii</taxon>
        <taxon>Teleostei</taxon>
        <taxon>Neoteleostei</taxon>
        <taxon>Acanthomorphata</taxon>
        <taxon>Carangaria</taxon>
        <taxon>Pleuronectiformes</taxon>
        <taxon>Pleuronectoidei</taxon>
        <taxon>Pleuronectidae</taxon>
        <taxon>Pleuronectes</taxon>
    </lineage>
</organism>
<gene>
    <name evidence="1" type="ORF">PLEPLA_LOCUS30082</name>
</gene>
<evidence type="ECO:0000313" key="2">
    <source>
        <dbReference type="Proteomes" id="UP001153269"/>
    </source>
</evidence>
<dbReference type="EMBL" id="CADEAL010002846">
    <property type="protein sequence ID" value="CAB1442412.1"/>
    <property type="molecule type" value="Genomic_DNA"/>
</dbReference>
<keyword evidence="2" id="KW-1185">Reference proteome</keyword>
<proteinExistence type="predicted"/>
<reference evidence="1" key="1">
    <citation type="submission" date="2020-03" db="EMBL/GenBank/DDBJ databases">
        <authorList>
            <person name="Weist P."/>
        </authorList>
    </citation>
    <scope>NUCLEOTIDE SEQUENCE</scope>
</reference>
<protein>
    <submittedName>
        <fullName evidence="1">Uncharacterized protein</fullName>
    </submittedName>
</protein>
<accession>A0A9N7V3Z7</accession>
<comment type="caution">
    <text evidence="1">The sequence shown here is derived from an EMBL/GenBank/DDBJ whole genome shotgun (WGS) entry which is preliminary data.</text>
</comment>
<name>A0A9N7V3Z7_PLEPL</name>
<evidence type="ECO:0000313" key="1">
    <source>
        <dbReference type="EMBL" id="CAB1442412.1"/>
    </source>
</evidence>
<sequence>MARLLSMCELKKKSRKKSRLHDNWRVCGSIPGFSIPPAEVSLGKILIHHNMMLPGRGPDQSDTRSLPVTLRQSAEQGFLHKSEAVLHLAPSSRPICPDALIGRLLT</sequence>